<evidence type="ECO:0000259" key="6">
    <source>
        <dbReference type="PROSITE" id="PS50887"/>
    </source>
</evidence>
<dbReference type="SMART" id="SM00267">
    <property type="entry name" value="GGDEF"/>
    <property type="match status" value="1"/>
</dbReference>
<evidence type="ECO:0000256" key="4">
    <source>
        <dbReference type="SAM" id="Phobius"/>
    </source>
</evidence>
<organism evidence="7 8">
    <name type="scientific">Niveibacterium umoris</name>
    <dbReference type="NCBI Taxonomy" id="1193620"/>
    <lineage>
        <taxon>Bacteria</taxon>
        <taxon>Pseudomonadati</taxon>
        <taxon>Pseudomonadota</taxon>
        <taxon>Betaproteobacteria</taxon>
        <taxon>Rhodocyclales</taxon>
        <taxon>Rhodocyclaceae</taxon>
        <taxon>Niveibacterium</taxon>
    </lineage>
</organism>
<dbReference type="AlphaFoldDB" id="A0A840BLF2"/>
<dbReference type="InterPro" id="IPR000160">
    <property type="entry name" value="GGDEF_dom"/>
</dbReference>
<feature type="transmembrane region" description="Helical" evidence="4">
    <location>
        <begin position="267"/>
        <end position="285"/>
    </location>
</feature>
<keyword evidence="4" id="KW-0472">Membrane</keyword>
<feature type="chain" id="PRO_5032896661" description="diguanylate cyclase" evidence="5">
    <location>
        <begin position="22"/>
        <end position="584"/>
    </location>
</feature>
<evidence type="ECO:0000313" key="7">
    <source>
        <dbReference type="EMBL" id="MBB4013284.1"/>
    </source>
</evidence>
<dbReference type="FunFam" id="3.30.70.270:FF:000001">
    <property type="entry name" value="Diguanylate cyclase domain protein"/>
    <property type="match status" value="1"/>
</dbReference>
<feature type="transmembrane region" description="Helical" evidence="4">
    <location>
        <begin position="324"/>
        <end position="343"/>
    </location>
</feature>
<dbReference type="GO" id="GO:0005886">
    <property type="term" value="C:plasma membrane"/>
    <property type="evidence" value="ECO:0007669"/>
    <property type="project" value="TreeGrafter"/>
</dbReference>
<feature type="transmembrane region" description="Helical" evidence="4">
    <location>
        <begin position="199"/>
        <end position="218"/>
    </location>
</feature>
<dbReference type="InterPro" id="IPR050469">
    <property type="entry name" value="Diguanylate_Cyclase"/>
</dbReference>
<dbReference type="GO" id="GO:1902201">
    <property type="term" value="P:negative regulation of bacterial-type flagellum-dependent cell motility"/>
    <property type="evidence" value="ECO:0007669"/>
    <property type="project" value="TreeGrafter"/>
</dbReference>
<evidence type="ECO:0000313" key="8">
    <source>
        <dbReference type="Proteomes" id="UP000561045"/>
    </source>
</evidence>
<feature type="transmembrane region" description="Helical" evidence="4">
    <location>
        <begin position="291"/>
        <end position="317"/>
    </location>
</feature>
<dbReference type="Proteomes" id="UP000561045">
    <property type="component" value="Unassembled WGS sequence"/>
</dbReference>
<dbReference type="PANTHER" id="PTHR45138">
    <property type="entry name" value="REGULATORY COMPONENTS OF SENSORY TRANSDUCTION SYSTEM"/>
    <property type="match status" value="1"/>
</dbReference>
<proteinExistence type="predicted"/>
<evidence type="ECO:0000256" key="1">
    <source>
        <dbReference type="ARBA" id="ARBA00012528"/>
    </source>
</evidence>
<dbReference type="Pfam" id="PF07695">
    <property type="entry name" value="7TMR-DISM_7TM"/>
    <property type="match status" value="1"/>
</dbReference>
<feature type="region of interest" description="Disordered" evidence="3">
    <location>
        <begin position="554"/>
        <end position="584"/>
    </location>
</feature>
<feature type="signal peptide" evidence="5">
    <location>
        <begin position="1"/>
        <end position="21"/>
    </location>
</feature>
<keyword evidence="5" id="KW-0732">Signal</keyword>
<comment type="caution">
    <text evidence="7">The sequence shown here is derived from an EMBL/GenBank/DDBJ whole genome shotgun (WGS) entry which is preliminary data.</text>
</comment>
<dbReference type="InterPro" id="IPR011623">
    <property type="entry name" value="7TMR_DISM_rcpt_extracell_dom1"/>
</dbReference>
<keyword evidence="4" id="KW-1133">Transmembrane helix</keyword>
<dbReference type="GO" id="GO:0052621">
    <property type="term" value="F:diguanylate cyclase activity"/>
    <property type="evidence" value="ECO:0007669"/>
    <property type="project" value="UniProtKB-EC"/>
</dbReference>
<dbReference type="GO" id="GO:0043709">
    <property type="term" value="P:cell adhesion involved in single-species biofilm formation"/>
    <property type="evidence" value="ECO:0007669"/>
    <property type="project" value="TreeGrafter"/>
</dbReference>
<evidence type="ECO:0000256" key="2">
    <source>
        <dbReference type="ARBA" id="ARBA00034247"/>
    </source>
</evidence>
<reference evidence="7 8" key="1">
    <citation type="submission" date="2020-08" db="EMBL/GenBank/DDBJ databases">
        <title>Genomic Encyclopedia of Type Strains, Phase IV (KMG-IV): sequencing the most valuable type-strain genomes for metagenomic binning, comparative biology and taxonomic classification.</title>
        <authorList>
            <person name="Goeker M."/>
        </authorList>
    </citation>
    <scope>NUCLEOTIDE SEQUENCE [LARGE SCALE GENOMIC DNA]</scope>
    <source>
        <strain evidence="7 8">DSM 106739</strain>
    </source>
</reference>
<dbReference type="NCBIfam" id="TIGR00254">
    <property type="entry name" value="GGDEF"/>
    <property type="match status" value="1"/>
</dbReference>
<feature type="transmembrane region" description="Helical" evidence="4">
    <location>
        <begin position="172"/>
        <end position="194"/>
    </location>
</feature>
<dbReference type="Pfam" id="PF00990">
    <property type="entry name" value="GGDEF"/>
    <property type="match status" value="1"/>
</dbReference>
<keyword evidence="8" id="KW-1185">Reference proteome</keyword>
<evidence type="ECO:0000256" key="5">
    <source>
        <dbReference type="SAM" id="SignalP"/>
    </source>
</evidence>
<accession>A0A840BLF2</accession>
<dbReference type="PROSITE" id="PS50887">
    <property type="entry name" value="GGDEF"/>
    <property type="match status" value="1"/>
</dbReference>
<comment type="catalytic activity">
    <reaction evidence="2">
        <text>2 GTP = 3',3'-c-di-GMP + 2 diphosphate</text>
        <dbReference type="Rhea" id="RHEA:24898"/>
        <dbReference type="ChEBI" id="CHEBI:33019"/>
        <dbReference type="ChEBI" id="CHEBI:37565"/>
        <dbReference type="ChEBI" id="CHEBI:58805"/>
        <dbReference type="EC" id="2.7.7.65"/>
    </reaction>
</comment>
<dbReference type="InterPro" id="IPR043128">
    <property type="entry name" value="Rev_trsase/Diguanyl_cyclase"/>
</dbReference>
<dbReference type="PANTHER" id="PTHR45138:SF9">
    <property type="entry name" value="DIGUANYLATE CYCLASE DGCM-RELATED"/>
    <property type="match status" value="1"/>
</dbReference>
<dbReference type="SUPFAM" id="SSF55073">
    <property type="entry name" value="Nucleotide cyclase"/>
    <property type="match status" value="1"/>
</dbReference>
<dbReference type="EC" id="2.7.7.65" evidence="1"/>
<dbReference type="Gene3D" id="3.30.70.270">
    <property type="match status" value="1"/>
</dbReference>
<feature type="transmembrane region" description="Helical" evidence="4">
    <location>
        <begin position="355"/>
        <end position="375"/>
    </location>
</feature>
<feature type="domain" description="GGDEF" evidence="6">
    <location>
        <begin position="422"/>
        <end position="555"/>
    </location>
</feature>
<gene>
    <name evidence="7" type="ORF">GGR36_002630</name>
</gene>
<sequence length="584" mass="63146">MHLLRHLLLAVLWLCPHLAAAQTVEFRLERMRPGLEASEKSVLSGALDGQFDAVAQATLNTLDRDTWFRIIPSSDWRSDSPPVLVVQQTRFQRFTVFPSGGGRPTTLSALQADFPGGQTRGVLIFPLGDGFRAGQPLYLRARFEGSPTLLVPRLSITSYDDARATAIMHVRLSASCFAALMALALCAMCVWLIVRERLFILYAFLLGCQGLYVTLITYDAYALPGLGALVRYGVRPTFLFAVLACIAAVSFARIMTNADQIAPRIAWLFRAQQSLFVLLLLVMLATPYRAIATLSAIGNVLIMASTMTIVAAGVAGWRHGSRASAFFLLAWLVMQGFTFARALCETAGLQSSNLIVYGFPLSMVGSGILLALGLADRMREMRAALRDAQARAHTDALTGLLNRRCILERLDAARTQFRDNGEPVSVLFVDLDHFKAINDHHGHLAGDACLREASRRLLATLRHSDAVGRYGGEEFLVVLQGADRTAAAAIAEQLRAALASAPVQAEGAQIDLTCSIGVASTGSDALSGEDLIARADAALYAAKRDGRNRVALAPDSSLVAPDPAQNEGAHIDRLSHPPLCRTPR</sequence>
<dbReference type="EMBL" id="JACIET010000002">
    <property type="protein sequence ID" value="MBB4013284.1"/>
    <property type="molecule type" value="Genomic_DNA"/>
</dbReference>
<evidence type="ECO:0000256" key="3">
    <source>
        <dbReference type="SAM" id="MobiDB-lite"/>
    </source>
</evidence>
<feature type="transmembrane region" description="Helical" evidence="4">
    <location>
        <begin position="238"/>
        <end position="255"/>
    </location>
</feature>
<dbReference type="RefSeq" id="WP_183635177.1">
    <property type="nucleotide sequence ID" value="NZ_BAABLE010000005.1"/>
</dbReference>
<name>A0A840BLF2_9RHOO</name>
<dbReference type="InterPro" id="IPR029787">
    <property type="entry name" value="Nucleotide_cyclase"/>
</dbReference>
<dbReference type="CDD" id="cd01949">
    <property type="entry name" value="GGDEF"/>
    <property type="match status" value="1"/>
</dbReference>
<keyword evidence="4" id="KW-0812">Transmembrane</keyword>
<protein>
    <recommendedName>
        <fullName evidence="1">diguanylate cyclase</fullName>
        <ecNumber evidence="1">2.7.7.65</ecNumber>
    </recommendedName>
</protein>